<dbReference type="Proteomes" id="UP000663297">
    <property type="component" value="Chromosome 1"/>
</dbReference>
<dbReference type="InterPro" id="IPR003609">
    <property type="entry name" value="Pan_app"/>
</dbReference>
<reference evidence="3" key="1">
    <citation type="submission" date="2020-11" db="EMBL/GenBank/DDBJ databases">
        <title>The chromosome-scale genome resource for two endophytic Fusarium species: F. culmorum and F. pseudograminearum.</title>
        <authorList>
            <person name="Yuan Z."/>
        </authorList>
    </citation>
    <scope>NUCLEOTIDE SEQUENCE</scope>
    <source>
        <strain evidence="3">Class2-1B</strain>
    </source>
</reference>
<protein>
    <recommendedName>
        <fullName evidence="2">Apple domain-containing protein</fullName>
    </recommendedName>
</protein>
<dbReference type="Pfam" id="PF25485">
    <property type="entry name" value="DUF7908"/>
    <property type="match status" value="1"/>
</dbReference>
<proteinExistence type="predicted"/>
<sequence>MGAVVTTSACAVAGSREKIEWVDHCVEDAGVHRRCHVAAFALLGGIVGAVDTRNVYQEDPATWCITYLSTYLPPVSYQSAFPRPSENSSDSEPIATVTIRDATLPSSIVDAISSTESGSAPTSAGFEPASERIILLITPSGSKTKRQVGGFVGDGNPNVCTFATVFILGQRRLSQNGIPIAYLGDDYQKLESSAALPIDAVTTTFSSEGGVLSFVDSALPNGQASFCQTSSDGQVYMTFTSKPSGCVPVTLNVYAAERYVNGRLDGLEATTTGFQSIASSVSDIIQTEQTSVSDTDSVYQTEMSTTGNTIVPTSIESFSNGSEMTRETSDEPTLVPKFVETGSFTSDIPLDPTDTPELSASKSSGVDMSTSQLPEEIHTSEYTDRSNDNGCAALGSSAVPADAKKRALGGLGSIFQTLGNLAPSKTISYTVQFYYVVITVGRQSCSINAYLGNRQFYTMNLFSGGGVSGSWNRVLTTVMADSRSANFGISMSCSGNGFALLYVDSVFISNQVTPDNIDQFGLDFGDGGDSPGTPTEQLTSEPPSTPTQRPVDPVTSETRQDINTIEMPTSRDWEPTTRHVPHNTTDWLPHPETSTGSTENTPVSKPTSIQPPREETTVDLEPTFADESTTDQIEQTSDGFPESSDTRLEPTEAPSSTAQESTSTSETTTTSEEPSPTCQYKHGEMCNFDRFNYPKDALCSWGGYYKGDVWTESRTDYPAQGRLENCIAICQGNANCKSAGYNPITNRCYFISSELNKDDFTLESDD</sequence>
<feature type="domain" description="Apple" evidence="2">
    <location>
        <begin position="699"/>
        <end position="766"/>
    </location>
</feature>
<feature type="compositionally biased region" description="Polar residues" evidence="1">
    <location>
        <begin position="532"/>
        <end position="548"/>
    </location>
</feature>
<name>A0A7S8HR70_FUSCU</name>
<feature type="compositionally biased region" description="Polar residues" evidence="1">
    <location>
        <begin position="356"/>
        <end position="371"/>
    </location>
</feature>
<feature type="region of interest" description="Disordered" evidence="1">
    <location>
        <begin position="519"/>
        <end position="679"/>
    </location>
</feature>
<evidence type="ECO:0000313" key="3">
    <source>
        <dbReference type="EMBL" id="QPC57895.1"/>
    </source>
</evidence>
<feature type="compositionally biased region" description="Polar residues" evidence="1">
    <location>
        <begin position="555"/>
        <end position="567"/>
    </location>
</feature>
<dbReference type="InterPro" id="IPR057230">
    <property type="entry name" value="DUF7908"/>
</dbReference>
<gene>
    <name evidence="3" type="ORF">HYE67_000126</name>
</gene>
<dbReference type="Pfam" id="PF00024">
    <property type="entry name" value="PAN_1"/>
    <property type="match status" value="1"/>
</dbReference>
<dbReference type="AlphaFoldDB" id="A0A7S8HR70"/>
<dbReference type="EMBL" id="CP064747">
    <property type="protein sequence ID" value="QPC57895.1"/>
    <property type="molecule type" value="Genomic_DNA"/>
</dbReference>
<feature type="compositionally biased region" description="Polar residues" evidence="1">
    <location>
        <begin position="582"/>
        <end position="610"/>
    </location>
</feature>
<evidence type="ECO:0000256" key="1">
    <source>
        <dbReference type="SAM" id="MobiDB-lite"/>
    </source>
</evidence>
<feature type="compositionally biased region" description="Low complexity" evidence="1">
    <location>
        <begin position="651"/>
        <end position="677"/>
    </location>
</feature>
<dbReference type="PROSITE" id="PS50948">
    <property type="entry name" value="PAN"/>
    <property type="match status" value="1"/>
</dbReference>
<organism evidence="3 4">
    <name type="scientific">Fusarium culmorum</name>
    <dbReference type="NCBI Taxonomy" id="5516"/>
    <lineage>
        <taxon>Eukaryota</taxon>
        <taxon>Fungi</taxon>
        <taxon>Dikarya</taxon>
        <taxon>Ascomycota</taxon>
        <taxon>Pezizomycotina</taxon>
        <taxon>Sordariomycetes</taxon>
        <taxon>Hypocreomycetidae</taxon>
        <taxon>Hypocreales</taxon>
        <taxon>Nectriaceae</taxon>
        <taxon>Fusarium</taxon>
    </lineage>
</organism>
<feature type="compositionally biased region" description="Polar residues" evidence="1">
    <location>
        <begin position="626"/>
        <end position="638"/>
    </location>
</feature>
<evidence type="ECO:0000259" key="2">
    <source>
        <dbReference type="PROSITE" id="PS50948"/>
    </source>
</evidence>
<evidence type="ECO:0000313" key="4">
    <source>
        <dbReference type="Proteomes" id="UP000663297"/>
    </source>
</evidence>
<accession>A0A7S8HR70</accession>
<feature type="region of interest" description="Disordered" evidence="1">
    <location>
        <begin position="343"/>
        <end position="371"/>
    </location>
</feature>